<dbReference type="InterPro" id="IPR023772">
    <property type="entry name" value="DNA-bd_HTH_TetR-type_CS"/>
</dbReference>
<dbReference type="Pfam" id="PF00440">
    <property type="entry name" value="TetR_N"/>
    <property type="match status" value="1"/>
</dbReference>
<dbReference type="AlphaFoldDB" id="K2IZF8"/>
<gene>
    <name evidence="4" type="ORF">B3C1_05687</name>
</gene>
<feature type="DNA-binding region" description="H-T-H motif" evidence="2">
    <location>
        <begin position="31"/>
        <end position="50"/>
    </location>
</feature>
<dbReference type="Proteomes" id="UP000006755">
    <property type="component" value="Unassembled WGS sequence"/>
</dbReference>
<dbReference type="PROSITE" id="PS50977">
    <property type="entry name" value="HTH_TETR_2"/>
    <property type="match status" value="1"/>
</dbReference>
<feature type="domain" description="HTH tetR-type" evidence="3">
    <location>
        <begin position="8"/>
        <end position="68"/>
    </location>
</feature>
<dbReference type="Pfam" id="PF22604">
    <property type="entry name" value="TetR_HI_0893_C"/>
    <property type="match status" value="1"/>
</dbReference>
<evidence type="ECO:0000259" key="3">
    <source>
        <dbReference type="PROSITE" id="PS50977"/>
    </source>
</evidence>
<evidence type="ECO:0000256" key="1">
    <source>
        <dbReference type="ARBA" id="ARBA00023125"/>
    </source>
</evidence>
<dbReference type="GO" id="GO:0000976">
    <property type="term" value="F:transcription cis-regulatory region binding"/>
    <property type="evidence" value="ECO:0007669"/>
    <property type="project" value="TreeGrafter"/>
</dbReference>
<dbReference type="STRING" id="745411.B3C1_05687"/>
<dbReference type="PROSITE" id="PS01081">
    <property type="entry name" value="HTH_TETR_1"/>
    <property type="match status" value="1"/>
</dbReference>
<keyword evidence="5" id="KW-1185">Reference proteome</keyword>
<dbReference type="RefSeq" id="WP_008483510.1">
    <property type="nucleotide sequence ID" value="NZ_AMRI01000006.1"/>
</dbReference>
<protein>
    <submittedName>
        <fullName evidence="4">TetR family transcriptional regulator</fullName>
    </submittedName>
</protein>
<dbReference type="Gene3D" id="1.10.357.10">
    <property type="entry name" value="Tetracycline Repressor, domain 2"/>
    <property type="match status" value="1"/>
</dbReference>
<dbReference type="InterPro" id="IPR050109">
    <property type="entry name" value="HTH-type_TetR-like_transc_reg"/>
</dbReference>
<dbReference type="EMBL" id="AMRI01000006">
    <property type="protein sequence ID" value="EKE75926.1"/>
    <property type="molecule type" value="Genomic_DNA"/>
</dbReference>
<name>K2IZF8_9GAMM</name>
<dbReference type="InterPro" id="IPR009057">
    <property type="entry name" value="Homeodomain-like_sf"/>
</dbReference>
<proteinExistence type="predicted"/>
<accession>K2IZF8</accession>
<sequence>MTASDKQGDKEHRILEATENLLALYGFHGLSMQLVAKEAGVAAGTIYRYFESKTALILAVHRKIVEEVSQALFDGYDPKASLHQRFNFLWDRSWLLFIETPQLLRCKFQFDHLPAEHDLQRMRELEAHHFAPMSDFWEQGIEEGVFKDLPHELLSSLTFEVCFGLAYKQLTLILTLTQSQMQATKDACWQAICVAPSRSGHLD</sequence>
<dbReference type="GO" id="GO:0003700">
    <property type="term" value="F:DNA-binding transcription factor activity"/>
    <property type="evidence" value="ECO:0007669"/>
    <property type="project" value="TreeGrafter"/>
</dbReference>
<organism evidence="4 5">
    <name type="scientific">Gallaecimonas xiamenensis 3-C-1</name>
    <dbReference type="NCBI Taxonomy" id="745411"/>
    <lineage>
        <taxon>Bacteria</taxon>
        <taxon>Pseudomonadati</taxon>
        <taxon>Pseudomonadota</taxon>
        <taxon>Gammaproteobacteria</taxon>
        <taxon>Enterobacterales</taxon>
        <taxon>Gallaecimonadaceae</taxon>
        <taxon>Gallaecimonas</taxon>
    </lineage>
</organism>
<dbReference type="SUPFAM" id="SSF46689">
    <property type="entry name" value="Homeodomain-like"/>
    <property type="match status" value="1"/>
</dbReference>
<dbReference type="PANTHER" id="PTHR30055:SF207">
    <property type="entry name" value="HTH-TYPE TRANSCRIPTIONAL REPRESSOR FATR"/>
    <property type="match status" value="1"/>
</dbReference>
<keyword evidence="1 2" id="KW-0238">DNA-binding</keyword>
<dbReference type="PANTHER" id="PTHR30055">
    <property type="entry name" value="HTH-TYPE TRANSCRIPTIONAL REGULATOR RUTR"/>
    <property type="match status" value="1"/>
</dbReference>
<dbReference type="PATRIC" id="fig|745411.4.peg.1132"/>
<reference evidence="4 5" key="1">
    <citation type="journal article" date="2012" name="J. Bacteriol.">
        <title>Genome Sequence of Gallaecimonas xiamenensis Type Strain 3-C-1.</title>
        <authorList>
            <person name="Lai Q."/>
            <person name="Wang L."/>
            <person name="Wang W."/>
            <person name="Shao Z."/>
        </authorList>
    </citation>
    <scope>NUCLEOTIDE SEQUENCE [LARGE SCALE GENOMIC DNA]</scope>
    <source>
        <strain evidence="4 5">3-C-1</strain>
    </source>
</reference>
<comment type="caution">
    <text evidence="4">The sequence shown here is derived from an EMBL/GenBank/DDBJ whole genome shotgun (WGS) entry which is preliminary data.</text>
</comment>
<evidence type="ECO:0000313" key="5">
    <source>
        <dbReference type="Proteomes" id="UP000006755"/>
    </source>
</evidence>
<dbReference type="PRINTS" id="PR00455">
    <property type="entry name" value="HTHTETR"/>
</dbReference>
<dbReference type="InterPro" id="IPR001647">
    <property type="entry name" value="HTH_TetR"/>
</dbReference>
<evidence type="ECO:0000313" key="4">
    <source>
        <dbReference type="EMBL" id="EKE75926.1"/>
    </source>
</evidence>
<evidence type="ECO:0000256" key="2">
    <source>
        <dbReference type="PROSITE-ProRule" id="PRU00335"/>
    </source>
</evidence>
<dbReference type="InterPro" id="IPR054422">
    <property type="entry name" value="TetR-like_HI_0893_C"/>
</dbReference>
<dbReference type="eggNOG" id="COG1309">
    <property type="taxonomic scope" value="Bacteria"/>
</dbReference>